<dbReference type="Proteomes" id="UP000182057">
    <property type="component" value="Unassembled WGS sequence"/>
</dbReference>
<organism evidence="2 3">
    <name type="scientific">Tannerella forsythia</name>
    <name type="common">Bacteroides forsythus</name>
    <dbReference type="NCBI Taxonomy" id="28112"/>
    <lineage>
        <taxon>Bacteria</taxon>
        <taxon>Pseudomonadati</taxon>
        <taxon>Bacteroidota</taxon>
        <taxon>Bacteroidia</taxon>
        <taxon>Bacteroidales</taxon>
        <taxon>Tannerellaceae</taxon>
        <taxon>Tannerella</taxon>
    </lineage>
</organism>
<protein>
    <recommendedName>
        <fullName evidence="1">Phospholipid/glycerol acyltransferase domain-containing protein</fullName>
    </recommendedName>
</protein>
<sequence>MKKTVLDIDDLQRLAPVFKKKWVAFLAKQLMKWLNIDKVNTIHARYSHLRGAEFTSAILADPMMDVKYRIHHSDRLETLPEGAFITVSNHPIGSLDGIMLIDIFASRRKDFCVMVNGILEKIGAMADNFIAVVPKTGGQSAANPANVNGVRASLERLNHGHPMGFFPAGAMSFRNREGKVLDLPWTHSVIRLIRKAGVPVYPVYFDCRNSKFFYWLGRINWKIRLLRVPTEAFNKRGKTLDVHIGQPIAPETIRSYTDDKALADFLYRTTYGQKG</sequence>
<evidence type="ECO:0000259" key="1">
    <source>
        <dbReference type="SMART" id="SM00563"/>
    </source>
</evidence>
<dbReference type="AlphaFoldDB" id="A0A1D3UVX9"/>
<evidence type="ECO:0000313" key="2">
    <source>
        <dbReference type="EMBL" id="SCQ24424.1"/>
    </source>
</evidence>
<dbReference type="Pfam" id="PF19576">
    <property type="entry name" value="Acyltransf_2"/>
    <property type="match status" value="1"/>
</dbReference>
<dbReference type="OrthoDB" id="1113830at2"/>
<dbReference type="CDD" id="cd07986">
    <property type="entry name" value="LPLAT_ACT14924-like"/>
    <property type="match status" value="1"/>
</dbReference>
<reference evidence="2 3" key="1">
    <citation type="submission" date="2016-09" db="EMBL/GenBank/DDBJ databases">
        <authorList>
            <person name="Capua I."/>
            <person name="De Benedictis P."/>
            <person name="Joannis T."/>
            <person name="Lombin L.H."/>
            <person name="Cattoli G."/>
        </authorList>
    </citation>
    <scope>NUCLEOTIDE SEQUENCE [LARGE SCALE GENOMIC DNA]</scope>
    <source>
        <strain evidence="2 3">UB20</strain>
    </source>
</reference>
<dbReference type="InterPro" id="IPR045746">
    <property type="entry name" value="ACT14924-like_Acyltransf_dom"/>
</dbReference>
<dbReference type="InterPro" id="IPR002123">
    <property type="entry name" value="Plipid/glycerol_acylTrfase"/>
</dbReference>
<dbReference type="SMART" id="SM00563">
    <property type="entry name" value="PlsC"/>
    <property type="match status" value="1"/>
</dbReference>
<evidence type="ECO:0000313" key="3">
    <source>
        <dbReference type="Proteomes" id="UP000182057"/>
    </source>
</evidence>
<dbReference type="GO" id="GO:0016746">
    <property type="term" value="F:acyltransferase activity"/>
    <property type="evidence" value="ECO:0007669"/>
    <property type="project" value="InterPro"/>
</dbReference>
<dbReference type="EMBL" id="FMMM01000078">
    <property type="protein sequence ID" value="SCQ24424.1"/>
    <property type="molecule type" value="Genomic_DNA"/>
</dbReference>
<dbReference type="RefSeq" id="WP_074450249.1">
    <property type="nucleotide sequence ID" value="NZ_CAUPTG010000001.1"/>
</dbReference>
<feature type="domain" description="Phospholipid/glycerol acyltransferase" evidence="1">
    <location>
        <begin position="84"/>
        <end position="208"/>
    </location>
</feature>
<gene>
    <name evidence="2" type="ORF">TFUB20_02496</name>
</gene>
<accession>A0A1D3UVX9</accession>
<name>A0A1D3UVX9_TANFO</name>
<proteinExistence type="predicted"/>